<dbReference type="RefSeq" id="WP_301212247.1">
    <property type="nucleotide sequence ID" value="NZ_JAROCF010000001.1"/>
</dbReference>
<feature type="domain" description="Threonine/serine exporter-like N-terminal" evidence="3">
    <location>
        <begin position="36"/>
        <end position="276"/>
    </location>
</feature>
<feature type="transmembrane region" description="Helical" evidence="2">
    <location>
        <begin position="319"/>
        <end position="338"/>
    </location>
</feature>
<dbReference type="Pfam" id="PF06738">
    <property type="entry name" value="ThrE"/>
    <property type="match status" value="1"/>
</dbReference>
<organism evidence="4 5">
    <name type="scientific">Leifsonia williamsii</name>
    <dbReference type="NCBI Taxonomy" id="3035919"/>
    <lineage>
        <taxon>Bacteria</taxon>
        <taxon>Bacillati</taxon>
        <taxon>Actinomycetota</taxon>
        <taxon>Actinomycetes</taxon>
        <taxon>Micrococcales</taxon>
        <taxon>Microbacteriaceae</taxon>
        <taxon>Leifsonia</taxon>
    </lineage>
</organism>
<sequence>MNARRRLPLQLQRLNLRKRSVEAQQVLESPSGELQDFLVALGSALLSVGTAVTDIQSTLKRVAVALGSPNATLIVFPTLIFVGLPDEKETRFEVAEPLGGEVRFDRAARIYRVVDQALAGRITAAQGKQDIRQLMVKPPRFPFLVRVLGHGIASGGVALVLLGADALSLLYALILGLLVGVAKLVIRPGTYAAILLPVATAFALAVIVFTLARTVVVTEPLQVLIPPLVTLLPGAVLTTGVQELAAGDMVAGASRLVSGIMQLLFLAFGILAALAVTGTPAATALVASQPALGAFQPWVGVVLFSVGVFLYYCGPRRSVFYLTAVLLVAYGGQVLGAFLTGSVFSGFVGALALTVVAYLVQSLPGAPPAVVCFLPAFWLLVPGATGLIRLAQGATGADFDASSVTNLLGSILSIALGVLVGTALYRQLYTIAPARWRLRLV</sequence>
<evidence type="ECO:0000259" key="3">
    <source>
        <dbReference type="Pfam" id="PF06738"/>
    </source>
</evidence>
<dbReference type="EMBL" id="JAROCF010000001">
    <property type="protein sequence ID" value="MDN4616134.1"/>
    <property type="molecule type" value="Genomic_DNA"/>
</dbReference>
<evidence type="ECO:0000313" key="5">
    <source>
        <dbReference type="Proteomes" id="UP001174208"/>
    </source>
</evidence>
<feature type="transmembrane region" description="Helical" evidence="2">
    <location>
        <begin position="372"/>
        <end position="392"/>
    </location>
</feature>
<comment type="similarity">
    <text evidence="1">Belongs to the ThrE exporter (TC 2.A.79) family.</text>
</comment>
<keyword evidence="2" id="KW-0812">Transmembrane</keyword>
<dbReference type="Proteomes" id="UP001174208">
    <property type="component" value="Unassembled WGS sequence"/>
</dbReference>
<feature type="transmembrane region" description="Helical" evidence="2">
    <location>
        <begin position="344"/>
        <end position="360"/>
    </location>
</feature>
<accession>A0ABT8KFC7</accession>
<keyword evidence="2" id="KW-1133">Transmembrane helix</keyword>
<dbReference type="PANTHER" id="PTHR31082:SF4">
    <property type="entry name" value="PHEROMONE-REGULATED MEMBRANE PROTEIN 10"/>
    <property type="match status" value="1"/>
</dbReference>
<keyword evidence="2" id="KW-0472">Membrane</keyword>
<protein>
    <submittedName>
        <fullName evidence="4">Threonine/serine exporter family protein</fullName>
    </submittedName>
</protein>
<feature type="transmembrane region" description="Helical" evidence="2">
    <location>
        <begin position="404"/>
        <end position="425"/>
    </location>
</feature>
<dbReference type="PANTHER" id="PTHR31082">
    <property type="entry name" value="PHEROMONE-REGULATED MEMBRANE PROTEIN 10"/>
    <property type="match status" value="1"/>
</dbReference>
<evidence type="ECO:0000256" key="1">
    <source>
        <dbReference type="ARBA" id="ARBA00034125"/>
    </source>
</evidence>
<gene>
    <name evidence="4" type="ORF">P5G50_16930</name>
</gene>
<feature type="transmembrane region" description="Helical" evidence="2">
    <location>
        <begin position="193"/>
        <end position="212"/>
    </location>
</feature>
<proteinExistence type="inferred from homology"/>
<evidence type="ECO:0000313" key="4">
    <source>
        <dbReference type="EMBL" id="MDN4616134.1"/>
    </source>
</evidence>
<dbReference type="InterPro" id="IPR010619">
    <property type="entry name" value="ThrE-like_N"/>
</dbReference>
<feature type="transmembrane region" description="Helical" evidence="2">
    <location>
        <begin position="224"/>
        <end position="244"/>
    </location>
</feature>
<feature type="transmembrane region" description="Helical" evidence="2">
    <location>
        <begin position="168"/>
        <end position="186"/>
    </location>
</feature>
<comment type="caution">
    <text evidence="4">The sequence shown here is derived from an EMBL/GenBank/DDBJ whole genome shotgun (WGS) entry which is preliminary data.</text>
</comment>
<evidence type="ECO:0000256" key="2">
    <source>
        <dbReference type="SAM" id="Phobius"/>
    </source>
</evidence>
<reference evidence="4" key="1">
    <citation type="submission" date="2023-06" db="EMBL/GenBank/DDBJ databases">
        <title>MT1 and MT2 Draft Genomes of Novel Species.</title>
        <authorList>
            <person name="Venkateswaran K."/>
        </authorList>
    </citation>
    <scope>NUCLEOTIDE SEQUENCE</scope>
    <source>
        <strain evidence="4">F6_8S_P_1B</strain>
    </source>
</reference>
<name>A0ABT8KFC7_9MICO</name>
<keyword evidence="5" id="KW-1185">Reference proteome</keyword>
<feature type="transmembrane region" description="Helical" evidence="2">
    <location>
        <begin position="256"/>
        <end position="275"/>
    </location>
</feature>
<dbReference type="InterPro" id="IPR051361">
    <property type="entry name" value="ThrE/Ser_Exporter"/>
</dbReference>
<feature type="transmembrane region" description="Helical" evidence="2">
    <location>
        <begin position="295"/>
        <end position="312"/>
    </location>
</feature>